<comment type="caution">
    <text evidence="1">The sequence shown here is derived from an EMBL/GenBank/DDBJ whole genome shotgun (WGS) entry which is preliminary data.</text>
</comment>
<dbReference type="AlphaFoldDB" id="F3L405"/>
<proteinExistence type="predicted"/>
<gene>
    <name evidence="1" type="ORF">IMCC3088_2386</name>
</gene>
<reference evidence="1 2" key="1">
    <citation type="journal article" date="2011" name="J. Bacteriol.">
        <title>Genome sequence of strain IMCC3088, a proteorhodopsin-containing marine bacterium belonging to the OM60/NOR5 clade.</title>
        <authorList>
            <person name="Jang Y."/>
            <person name="Oh H.M."/>
            <person name="Kang I."/>
            <person name="Lee K."/>
            <person name="Yang S.J."/>
            <person name="Cho J.C."/>
        </authorList>
    </citation>
    <scope>NUCLEOTIDE SEQUENCE [LARGE SCALE GENOMIC DNA]</scope>
    <source>
        <strain evidence="1 2">IMCC3088</strain>
    </source>
</reference>
<sequence>MCIECASFYHANVMMKRYGSQSDESLLAHIKRTWLDIQNRAGDWSDDYLFQLSGNQIKNQQAVSVYSNKDTAKANQRNEDVFCTKASFIRKHSNKR</sequence>
<name>F3L405_9GAMM</name>
<keyword evidence="2" id="KW-1185">Reference proteome</keyword>
<dbReference type="EMBL" id="AEIG01000071">
    <property type="protein sequence ID" value="EGG28954.1"/>
    <property type="molecule type" value="Genomic_DNA"/>
</dbReference>
<accession>F3L405</accession>
<dbReference type="Proteomes" id="UP000005615">
    <property type="component" value="Unassembled WGS sequence"/>
</dbReference>
<evidence type="ECO:0000313" key="1">
    <source>
        <dbReference type="EMBL" id="EGG28954.1"/>
    </source>
</evidence>
<evidence type="ECO:0000313" key="2">
    <source>
        <dbReference type="Proteomes" id="UP000005615"/>
    </source>
</evidence>
<organism evidence="1 2">
    <name type="scientific">Aequoribacter fuscus</name>
    <dbReference type="NCBI Taxonomy" id="2518989"/>
    <lineage>
        <taxon>Bacteria</taxon>
        <taxon>Pseudomonadati</taxon>
        <taxon>Pseudomonadota</taxon>
        <taxon>Gammaproteobacteria</taxon>
        <taxon>Cellvibrionales</taxon>
        <taxon>Halieaceae</taxon>
        <taxon>Aequoribacter</taxon>
    </lineage>
</organism>
<protein>
    <submittedName>
        <fullName evidence="1">Uncharacterized protein</fullName>
    </submittedName>
</protein>